<name>A0ABY5GYB9_9GAMM</name>
<organism evidence="1 2">
    <name type="scientific">Amphritea atlantica</name>
    <dbReference type="NCBI Taxonomy" id="355243"/>
    <lineage>
        <taxon>Bacteria</taxon>
        <taxon>Pseudomonadati</taxon>
        <taxon>Pseudomonadota</taxon>
        <taxon>Gammaproteobacteria</taxon>
        <taxon>Oceanospirillales</taxon>
        <taxon>Oceanospirillaceae</taxon>
        <taxon>Amphritea</taxon>
    </lineage>
</organism>
<dbReference type="InterPro" id="IPR021409">
    <property type="entry name" value="DUF3047"/>
</dbReference>
<dbReference type="Proteomes" id="UP001059950">
    <property type="component" value="Chromosome"/>
</dbReference>
<keyword evidence="2" id="KW-1185">Reference proteome</keyword>
<proteinExistence type="predicted"/>
<dbReference type="EMBL" id="CP073344">
    <property type="protein sequence ID" value="UTW04764.1"/>
    <property type="molecule type" value="Genomic_DNA"/>
</dbReference>
<gene>
    <name evidence="1" type="ORF">KDX31_07130</name>
</gene>
<accession>A0ABY5GYB9</accession>
<sequence>MPDIYSITYTLLLALLLGIAPARASSEQLPGFDPQGIAQWENESFAGETHYTLITEGDNQLLEARSDHSASGLYYKKTIPISHDTRLSWRWKVSKVWPAAAETTKAGDDFPARVYIIVSDGPFFWQKRTLVYVWSNNQPVNARWLNPFTHRAVMWAVDSGNSLTGQWTQHTRNLQDDLKTVFNKTYREIVAIAIMTDSDNGGASFLSWYDDIRLSETPSAPDSAPLQ</sequence>
<dbReference type="Pfam" id="PF11249">
    <property type="entry name" value="DUF3047"/>
    <property type="match status" value="1"/>
</dbReference>
<evidence type="ECO:0000313" key="1">
    <source>
        <dbReference type="EMBL" id="UTW04764.1"/>
    </source>
</evidence>
<evidence type="ECO:0000313" key="2">
    <source>
        <dbReference type="Proteomes" id="UP001059950"/>
    </source>
</evidence>
<protein>
    <submittedName>
        <fullName evidence="1">DUF3047 domain-containing protein</fullName>
    </submittedName>
</protein>
<reference evidence="1" key="1">
    <citation type="submission" date="2021-04" db="EMBL/GenBank/DDBJ databases">
        <title>Oceanospirillales bacteria with DddD are important DMSP degraders in coastal seawater.</title>
        <authorList>
            <person name="Liu J."/>
        </authorList>
    </citation>
    <scope>NUCLEOTIDE SEQUENCE</scope>
    <source>
        <strain evidence="1">GY6</strain>
    </source>
</reference>